<dbReference type="Gene3D" id="3.40.50.1820">
    <property type="entry name" value="alpha/beta hydrolase"/>
    <property type="match status" value="1"/>
</dbReference>
<keyword evidence="4" id="KW-0378">Hydrolase</keyword>
<reference evidence="7" key="1">
    <citation type="submission" date="2021-01" db="EMBL/GenBank/DDBJ databases">
        <authorList>
            <person name="Corre E."/>
            <person name="Pelletier E."/>
            <person name="Niang G."/>
            <person name="Scheremetjew M."/>
            <person name="Finn R."/>
            <person name="Kale V."/>
            <person name="Holt S."/>
            <person name="Cochrane G."/>
            <person name="Meng A."/>
            <person name="Brown T."/>
            <person name="Cohen L."/>
        </authorList>
    </citation>
    <scope>NUCLEOTIDE SEQUENCE</scope>
    <source>
        <strain evidence="7">SoJaBio B1-5/56/2</strain>
    </source>
</reference>
<name>A0A7S4KRF4_9EUKA</name>
<keyword evidence="5" id="KW-0325">Glycoprotein</keyword>
<evidence type="ECO:0000256" key="4">
    <source>
        <dbReference type="ARBA" id="ARBA00022801"/>
    </source>
</evidence>
<feature type="signal peptide" evidence="6">
    <location>
        <begin position="1"/>
        <end position="17"/>
    </location>
</feature>
<evidence type="ECO:0000256" key="1">
    <source>
        <dbReference type="ARBA" id="ARBA00011079"/>
    </source>
</evidence>
<dbReference type="SUPFAM" id="SSF53474">
    <property type="entry name" value="alpha/beta-Hydrolases"/>
    <property type="match status" value="1"/>
</dbReference>
<proteinExistence type="inferred from homology"/>
<sequence>MKSFILLLVVSVVVVVANNNNNNQLDNNKKFELLKTFVDAGAGQNDLGPWYNTFTQIQDHSDPSNTNTFQQRFSVKTQFYKKGGPLFFFLSGESAMELYNTEVFANTDLPREFGAMFVVLEHRFYGESFPTSTLATENLALLTSQQALADAAHFLTDFQNKMGFSPNQTVVFGCSYSGALSAWFREKYSDLVVGSIAPSSPVEAILNFTGFYGLFEQAASGFPGCSYRIQQAIGNISSLLTTTDGRKSLQSTFNLCTPLAEDGNDDYHFKHMLTLIVGTAPQYENPPGWALTNTCEIMNNDDLSAIDAYAQAVVYNKPPLKALGCYEWSQKAYIKALRNEKIESHPAIGRAWYWQKCNEFGYFQTTYPGTSIFFDDLDLEHLLHDCQAAYGIEGKTPDVDGTNSYYGGKDIQTHNIQVTNGNYDPWHLLSITTPTSYISSNNYEAAHCAALHAITKEDPPSLIAARNAIRTSIATWLK</sequence>
<evidence type="ECO:0000256" key="6">
    <source>
        <dbReference type="SAM" id="SignalP"/>
    </source>
</evidence>
<evidence type="ECO:0000313" key="7">
    <source>
        <dbReference type="EMBL" id="CAE2303131.1"/>
    </source>
</evidence>
<comment type="similarity">
    <text evidence="1">Belongs to the peptidase S28 family.</text>
</comment>
<evidence type="ECO:0000256" key="5">
    <source>
        <dbReference type="ARBA" id="ARBA00023180"/>
    </source>
</evidence>
<dbReference type="Gene3D" id="1.20.120.980">
    <property type="entry name" value="Serine carboxypeptidase S28, SKS domain"/>
    <property type="match status" value="1"/>
</dbReference>
<accession>A0A7S4KRF4</accession>
<evidence type="ECO:0000256" key="3">
    <source>
        <dbReference type="ARBA" id="ARBA00022729"/>
    </source>
</evidence>
<dbReference type="InterPro" id="IPR042269">
    <property type="entry name" value="Ser_carbopepase_S28_SKS"/>
</dbReference>
<evidence type="ECO:0008006" key="8">
    <source>
        <dbReference type="Google" id="ProtNLM"/>
    </source>
</evidence>
<dbReference type="InterPro" id="IPR008758">
    <property type="entry name" value="Peptidase_S28"/>
</dbReference>
<dbReference type="PANTHER" id="PTHR11010:SF28">
    <property type="entry name" value="SERINE PROTEASE K12H4.7"/>
    <property type="match status" value="1"/>
</dbReference>
<dbReference type="GO" id="GO:0006508">
    <property type="term" value="P:proteolysis"/>
    <property type="evidence" value="ECO:0007669"/>
    <property type="project" value="UniProtKB-KW"/>
</dbReference>
<dbReference type="GO" id="GO:0008239">
    <property type="term" value="F:dipeptidyl-peptidase activity"/>
    <property type="evidence" value="ECO:0007669"/>
    <property type="project" value="TreeGrafter"/>
</dbReference>
<dbReference type="EMBL" id="HBKR01015516">
    <property type="protein sequence ID" value="CAE2303131.1"/>
    <property type="molecule type" value="Transcribed_RNA"/>
</dbReference>
<gene>
    <name evidence="7" type="ORF">NAES01612_LOCUS10257</name>
</gene>
<organism evidence="7">
    <name type="scientific">Paramoeba aestuarina</name>
    <dbReference type="NCBI Taxonomy" id="180227"/>
    <lineage>
        <taxon>Eukaryota</taxon>
        <taxon>Amoebozoa</taxon>
        <taxon>Discosea</taxon>
        <taxon>Flabellinia</taxon>
        <taxon>Dactylopodida</taxon>
        <taxon>Paramoebidae</taxon>
        <taxon>Paramoeba</taxon>
    </lineage>
</organism>
<evidence type="ECO:0000256" key="2">
    <source>
        <dbReference type="ARBA" id="ARBA00022670"/>
    </source>
</evidence>
<keyword evidence="2" id="KW-0645">Protease</keyword>
<keyword evidence="3 6" id="KW-0732">Signal</keyword>
<protein>
    <recommendedName>
        <fullName evidence="8">Thymus-specific serine protease</fullName>
    </recommendedName>
</protein>
<dbReference type="GO" id="GO:0070008">
    <property type="term" value="F:serine-type exopeptidase activity"/>
    <property type="evidence" value="ECO:0007669"/>
    <property type="project" value="InterPro"/>
</dbReference>
<dbReference type="PANTHER" id="PTHR11010">
    <property type="entry name" value="PROTEASE S28 PRO-X CARBOXYPEPTIDASE-RELATED"/>
    <property type="match status" value="1"/>
</dbReference>
<feature type="chain" id="PRO_5030566688" description="Thymus-specific serine protease" evidence="6">
    <location>
        <begin position="18"/>
        <end position="478"/>
    </location>
</feature>
<dbReference type="InterPro" id="IPR029058">
    <property type="entry name" value="AB_hydrolase_fold"/>
</dbReference>
<dbReference type="AlphaFoldDB" id="A0A7S4KRF4"/>
<dbReference type="Pfam" id="PF05577">
    <property type="entry name" value="Peptidase_S28"/>
    <property type="match status" value="1"/>
</dbReference>